<protein>
    <submittedName>
        <fullName evidence="1">Uncharacterized protein</fullName>
    </submittedName>
</protein>
<dbReference type="EMBL" id="MN740297">
    <property type="protein sequence ID" value="QHT98813.1"/>
    <property type="molecule type" value="Genomic_DNA"/>
</dbReference>
<reference evidence="1" key="1">
    <citation type="journal article" date="2020" name="Nature">
        <title>Giant virus diversity and host interactions through global metagenomics.</title>
        <authorList>
            <person name="Schulz F."/>
            <person name="Roux S."/>
            <person name="Paez-Espino D."/>
            <person name="Jungbluth S."/>
            <person name="Walsh D.A."/>
            <person name="Denef V.J."/>
            <person name="McMahon K.D."/>
            <person name="Konstantinidis K.T."/>
            <person name="Eloe-Fadrosh E.A."/>
            <person name="Kyrpides N.C."/>
            <person name="Woyke T."/>
        </authorList>
    </citation>
    <scope>NUCLEOTIDE SEQUENCE</scope>
    <source>
        <strain evidence="1">GVMAG-M-3300025695-21</strain>
    </source>
</reference>
<accession>A0A6C0J599</accession>
<sequence length="131" mass="15381">MDELLVKLKSKYLDLTLSRVHLGRVVRDINITLKQTRLRHVPKTRYKKPIVIKNQINEIYSKVKQYSLDDIICIDETSLNSFMIRRKCYKELGKRCIVKTESQEVFKKYTGIFAISSKGIIGYEVYKKGGY</sequence>
<evidence type="ECO:0000313" key="1">
    <source>
        <dbReference type="EMBL" id="QHT98813.1"/>
    </source>
</evidence>
<organism evidence="1">
    <name type="scientific">viral metagenome</name>
    <dbReference type="NCBI Taxonomy" id="1070528"/>
    <lineage>
        <taxon>unclassified sequences</taxon>
        <taxon>metagenomes</taxon>
        <taxon>organismal metagenomes</taxon>
    </lineage>
</organism>
<name>A0A6C0J599_9ZZZZ</name>
<dbReference type="AlphaFoldDB" id="A0A6C0J599"/>
<proteinExistence type="predicted"/>